<dbReference type="InterPro" id="IPR029060">
    <property type="entry name" value="PIN-like_dom_sf"/>
</dbReference>
<dbReference type="EMBL" id="RJJC01000001">
    <property type="protein sequence ID" value="RNJ26231.1"/>
    <property type="molecule type" value="Genomic_DNA"/>
</dbReference>
<evidence type="ECO:0000313" key="3">
    <source>
        <dbReference type="Proteomes" id="UP000270581"/>
    </source>
</evidence>
<dbReference type="InterPro" id="IPR002716">
    <property type="entry name" value="PIN_dom"/>
</dbReference>
<dbReference type="SUPFAM" id="SSF88723">
    <property type="entry name" value="PIN domain-like"/>
    <property type="match status" value="1"/>
</dbReference>
<protein>
    <submittedName>
        <fullName evidence="2">Type II toxin-antitoxin system VapC family toxin</fullName>
    </submittedName>
</protein>
<reference evidence="2 3" key="1">
    <citation type="submission" date="2018-11" db="EMBL/GenBank/DDBJ databases">
        <title>Genome sequences of Natronomonas sp. CBA1133.</title>
        <authorList>
            <person name="Roh S.W."/>
            <person name="Cha I.-T."/>
        </authorList>
    </citation>
    <scope>NUCLEOTIDE SEQUENCE [LARGE SCALE GENOMIC DNA]</scope>
    <source>
        <strain evidence="2 3">CBA1133</strain>
    </source>
</reference>
<dbReference type="Proteomes" id="UP000270581">
    <property type="component" value="Unassembled WGS sequence"/>
</dbReference>
<gene>
    <name evidence="2" type="ORF">Nmn1133_05770</name>
</gene>
<evidence type="ECO:0000259" key="1">
    <source>
        <dbReference type="Pfam" id="PF01850"/>
    </source>
</evidence>
<sequence length="126" mass="14375">MTTYVETDVVLALTKESDWLKEQAEQALDEYDLVTAPYTYLELLLIHERHEYDYTALISNMLELVPVNSDEDHQVVLKAVRYFEEGMTAFDAFHAATAEGHGYRILGSDSAYDDIDVERIPLEPDG</sequence>
<comment type="caution">
    <text evidence="2">The sequence shown here is derived from an EMBL/GenBank/DDBJ whole genome shotgun (WGS) entry which is preliminary data.</text>
</comment>
<accession>A0AAJ4R8R8</accession>
<proteinExistence type="predicted"/>
<dbReference type="AlphaFoldDB" id="A0AAJ4R8R8"/>
<feature type="domain" description="PIN" evidence="1">
    <location>
        <begin position="4"/>
        <end position="116"/>
    </location>
</feature>
<dbReference type="Gene3D" id="3.40.50.1010">
    <property type="entry name" value="5'-nuclease"/>
    <property type="match status" value="1"/>
</dbReference>
<organism evidence="2 3">
    <name type="scientific">Halosegnis longus</name>
    <dbReference type="NCBI Taxonomy" id="2216012"/>
    <lineage>
        <taxon>Archaea</taxon>
        <taxon>Methanobacteriati</taxon>
        <taxon>Methanobacteriota</taxon>
        <taxon>Stenosarchaea group</taxon>
        <taxon>Halobacteria</taxon>
        <taxon>Halobacteriales</taxon>
        <taxon>Natronomonadaceae</taxon>
        <taxon>Halosegnis</taxon>
    </lineage>
</organism>
<dbReference type="RefSeq" id="WP_123123997.1">
    <property type="nucleotide sequence ID" value="NZ_QKNW01000001.1"/>
</dbReference>
<keyword evidence="3" id="KW-1185">Reference proteome</keyword>
<name>A0AAJ4R8R8_9EURY</name>
<dbReference type="Pfam" id="PF01850">
    <property type="entry name" value="PIN"/>
    <property type="match status" value="1"/>
</dbReference>
<evidence type="ECO:0000313" key="2">
    <source>
        <dbReference type="EMBL" id="RNJ26231.1"/>
    </source>
</evidence>